<proteinExistence type="predicted"/>
<reference evidence="1" key="1">
    <citation type="journal article" date="2014" name="Front. Microbiol.">
        <title>High frequency of phylogenetically diverse reductive dehalogenase-homologous genes in deep subseafloor sedimentary metagenomes.</title>
        <authorList>
            <person name="Kawai M."/>
            <person name="Futagami T."/>
            <person name="Toyoda A."/>
            <person name="Takaki Y."/>
            <person name="Nishi S."/>
            <person name="Hori S."/>
            <person name="Arai W."/>
            <person name="Tsubouchi T."/>
            <person name="Morono Y."/>
            <person name="Uchiyama I."/>
            <person name="Ito T."/>
            <person name="Fujiyama A."/>
            <person name="Inagaki F."/>
            <person name="Takami H."/>
        </authorList>
    </citation>
    <scope>NUCLEOTIDE SEQUENCE</scope>
    <source>
        <strain evidence="1">Expedition CK06-06</strain>
    </source>
</reference>
<evidence type="ECO:0000313" key="1">
    <source>
        <dbReference type="EMBL" id="GAI09865.1"/>
    </source>
</evidence>
<name>X1M5A3_9ZZZZ</name>
<comment type="caution">
    <text evidence="1">The sequence shown here is derived from an EMBL/GenBank/DDBJ whole genome shotgun (WGS) entry which is preliminary data.</text>
</comment>
<dbReference type="AlphaFoldDB" id="X1M5A3"/>
<protein>
    <submittedName>
        <fullName evidence="1">Uncharacterized protein</fullName>
    </submittedName>
</protein>
<sequence>MLVKNREDYYSQAYVQFEIIRQLKYKYLSAIKKVNGKNVLTRYYLGYSKELLFDSLKRMGALTDTSVKLYFDLTGFKNKEGNLPLFSYDREVRKKDRDNFNKNYQEYIFSYDFGIDIDSDNLSVAHRDTQAIKKLFDRYKIPISLKFSGGRGFHFLIEDKWFDGRIKAKNKVLLCQKLSKVIMNVCGLKSITEGGTFDDSIYDDRRIFKLAYSLQNKDGKEYCCLPLDDFQFENWKLEDMELENVMRKVKLFKRGLLTRTYGLTPRQLRNNLRKFIKECK</sequence>
<dbReference type="EMBL" id="BARV01007577">
    <property type="protein sequence ID" value="GAI09865.1"/>
    <property type="molecule type" value="Genomic_DNA"/>
</dbReference>
<dbReference type="CDD" id="cd00525">
    <property type="entry name" value="AE_Prim_S_like"/>
    <property type="match status" value="1"/>
</dbReference>
<organism evidence="1">
    <name type="scientific">marine sediment metagenome</name>
    <dbReference type="NCBI Taxonomy" id="412755"/>
    <lineage>
        <taxon>unclassified sequences</taxon>
        <taxon>metagenomes</taxon>
        <taxon>ecological metagenomes</taxon>
    </lineage>
</organism>
<dbReference type="Gene3D" id="3.90.920.10">
    <property type="entry name" value="DNA primase, PRIM domain"/>
    <property type="match status" value="1"/>
</dbReference>
<dbReference type="SUPFAM" id="SSF56747">
    <property type="entry name" value="Prim-pol domain"/>
    <property type="match status" value="1"/>
</dbReference>
<gene>
    <name evidence="1" type="ORF">S06H3_15399</name>
</gene>
<accession>X1M5A3</accession>